<dbReference type="EMBL" id="JGYV01000024">
    <property type="protein sequence ID" value="KFI59813.1"/>
    <property type="molecule type" value="Genomic_DNA"/>
</dbReference>
<feature type="compositionally biased region" description="Basic and acidic residues" evidence="1">
    <location>
        <begin position="30"/>
        <end position="51"/>
    </location>
</feature>
<dbReference type="STRING" id="1688.BCUN_1580"/>
<evidence type="ECO:0000313" key="2">
    <source>
        <dbReference type="EMBL" id="KFI59813.1"/>
    </source>
</evidence>
<dbReference type="Proteomes" id="UP000029067">
    <property type="component" value="Unassembled WGS sequence"/>
</dbReference>
<gene>
    <name evidence="2" type="ORF">BCUN_1580</name>
</gene>
<accession>A0A087AM13</accession>
<feature type="region of interest" description="Disordered" evidence="1">
    <location>
        <begin position="24"/>
        <end position="51"/>
    </location>
</feature>
<reference evidence="2 3" key="1">
    <citation type="submission" date="2014-03" db="EMBL/GenBank/DDBJ databases">
        <title>Genomics of Bifidobacteria.</title>
        <authorList>
            <person name="Ventura M."/>
            <person name="Milani C."/>
            <person name="Lugli G.A."/>
        </authorList>
    </citation>
    <scope>NUCLEOTIDE SEQUENCE [LARGE SCALE GENOMIC DNA]</scope>
    <source>
        <strain evidence="2 3">LMG 10738</strain>
    </source>
</reference>
<organism evidence="2 3">
    <name type="scientific">Bifidobacterium cuniculi</name>
    <dbReference type="NCBI Taxonomy" id="1688"/>
    <lineage>
        <taxon>Bacteria</taxon>
        <taxon>Bacillati</taxon>
        <taxon>Actinomycetota</taxon>
        <taxon>Actinomycetes</taxon>
        <taxon>Bifidobacteriales</taxon>
        <taxon>Bifidobacteriaceae</taxon>
        <taxon>Bifidobacterium</taxon>
    </lineage>
</organism>
<feature type="compositionally biased region" description="Basic and acidic residues" evidence="1">
    <location>
        <begin position="85"/>
        <end position="105"/>
    </location>
</feature>
<keyword evidence="3" id="KW-1185">Reference proteome</keyword>
<protein>
    <submittedName>
        <fullName evidence="2">Uncharacterized protein</fullName>
    </submittedName>
</protein>
<sequence>MTNGFALAGTAIDATSEFRVGVSSRPARRSVADRRHAPDGREPAGAWRERASPAMRAGHIFRRCTVGSLSVNIAVPHRSRAHNGGTDRAEIRCGERESRRAPVGR</sequence>
<dbReference type="AlphaFoldDB" id="A0A087AM13"/>
<feature type="region of interest" description="Disordered" evidence="1">
    <location>
        <begin position="77"/>
        <end position="105"/>
    </location>
</feature>
<evidence type="ECO:0000256" key="1">
    <source>
        <dbReference type="SAM" id="MobiDB-lite"/>
    </source>
</evidence>
<proteinExistence type="predicted"/>
<comment type="caution">
    <text evidence="2">The sequence shown here is derived from an EMBL/GenBank/DDBJ whole genome shotgun (WGS) entry which is preliminary data.</text>
</comment>
<evidence type="ECO:0000313" key="3">
    <source>
        <dbReference type="Proteomes" id="UP000029067"/>
    </source>
</evidence>
<name>A0A087AM13_9BIFI</name>